<evidence type="ECO:0008006" key="4">
    <source>
        <dbReference type="Google" id="ProtNLM"/>
    </source>
</evidence>
<protein>
    <recommendedName>
        <fullName evidence="4">WD40 repeat protein</fullName>
    </recommendedName>
</protein>
<sequence>MRRTIAVLAVATAGIPTAASVGVAAAQQAAGTAAAAAPRFTRVDTDAEGEPESVGGQETGFLASSGNGRYALFAARTDSNMIPEAHRTSRGLGHYLVRKDLWSGAITLVSVDENGAPLVADWRTGAMSPDGTAFAYGTGDKAEPSLFPRDLASGARRVTTLPWRWYIEHIRLSADGRWLTWAGLGEEGHNVISRHDVTSGETTELLKCNDPFDGCTRTSGMGVSDDATKFLIKYQPQRGEALRSTILDTTTGELRALPEDVGHTLSGDGRRIFYAVRSGEYRFELKKLSTAPGATPVVLRTWEEDSLTWSVGVRSTNPTGTLVGYYWLSRDPNNFAASRTYLYDLRTGRETTLPEPRRGVADVIGPHLSRDSRIAVVKERCPWTTDCGPIGWYAIRLSDLHPHHN</sequence>
<keyword evidence="1" id="KW-0732">Signal</keyword>
<dbReference type="SUPFAM" id="SSF82171">
    <property type="entry name" value="DPP6 N-terminal domain-like"/>
    <property type="match status" value="1"/>
</dbReference>
<dbReference type="InterPro" id="IPR011042">
    <property type="entry name" value="6-blade_b-propeller_TolB-like"/>
</dbReference>
<proteinExistence type="predicted"/>
<evidence type="ECO:0000313" key="2">
    <source>
        <dbReference type="EMBL" id="QTR03242.1"/>
    </source>
</evidence>
<organism evidence="2 3">
    <name type="scientific">Saccharothrix algeriensis</name>
    <dbReference type="NCBI Taxonomy" id="173560"/>
    <lineage>
        <taxon>Bacteria</taxon>
        <taxon>Bacillati</taxon>
        <taxon>Actinomycetota</taxon>
        <taxon>Actinomycetes</taxon>
        <taxon>Pseudonocardiales</taxon>
        <taxon>Pseudonocardiaceae</taxon>
        <taxon>Saccharothrix</taxon>
    </lineage>
</organism>
<feature type="signal peptide" evidence="1">
    <location>
        <begin position="1"/>
        <end position="18"/>
    </location>
</feature>
<evidence type="ECO:0000313" key="3">
    <source>
        <dbReference type="Proteomes" id="UP000671828"/>
    </source>
</evidence>
<reference evidence="2" key="1">
    <citation type="submission" date="2021-04" db="EMBL/GenBank/DDBJ databases">
        <title>Saccharothrix algeriensis WGS.</title>
        <authorList>
            <person name="Stuskova K."/>
            <person name="Hakalova E."/>
            <person name="Tebbal A.B."/>
            <person name="Eichmeier A."/>
        </authorList>
    </citation>
    <scope>NUCLEOTIDE SEQUENCE</scope>
    <source>
        <strain evidence="2">NRRL B-24137</strain>
    </source>
</reference>
<feature type="chain" id="PRO_5039016752" description="WD40 repeat protein" evidence="1">
    <location>
        <begin position="19"/>
        <end position="405"/>
    </location>
</feature>
<dbReference type="EMBL" id="CP072788">
    <property type="protein sequence ID" value="QTR03242.1"/>
    <property type="molecule type" value="Genomic_DNA"/>
</dbReference>
<dbReference type="AlphaFoldDB" id="A0A8T8HXJ9"/>
<dbReference type="Gene3D" id="2.120.10.30">
    <property type="entry name" value="TolB, C-terminal domain"/>
    <property type="match status" value="1"/>
</dbReference>
<name>A0A8T8HXJ9_9PSEU</name>
<evidence type="ECO:0000256" key="1">
    <source>
        <dbReference type="SAM" id="SignalP"/>
    </source>
</evidence>
<accession>A0A8T8HXJ9</accession>
<gene>
    <name evidence="2" type="ORF">J7S33_30570</name>
</gene>
<dbReference type="Proteomes" id="UP000671828">
    <property type="component" value="Chromosome"/>
</dbReference>